<dbReference type="Proteomes" id="UP000258309">
    <property type="component" value="Unassembled WGS sequence"/>
</dbReference>
<sequence length="100" mass="10402">MPAPETTQPQSQQMPSVENAARISSEQPRPVENMTPEPVSMRGGGEGGDICCAAPVSPASNVSSAVARRIDDDDTIPRGGSGPHFAEGNGLSFYTLPFTS</sequence>
<organism evidence="2 3">
    <name type="scientific">Scytalidium lignicola</name>
    <name type="common">Hyphomycete</name>
    <dbReference type="NCBI Taxonomy" id="5539"/>
    <lineage>
        <taxon>Eukaryota</taxon>
        <taxon>Fungi</taxon>
        <taxon>Dikarya</taxon>
        <taxon>Ascomycota</taxon>
        <taxon>Pezizomycotina</taxon>
        <taxon>Leotiomycetes</taxon>
        <taxon>Leotiomycetes incertae sedis</taxon>
        <taxon>Scytalidium</taxon>
    </lineage>
</organism>
<reference evidence="2 3" key="1">
    <citation type="submission" date="2018-05" db="EMBL/GenBank/DDBJ databases">
        <title>Draft genome sequence of Scytalidium lignicola DSM 105466, a ubiquitous saprotrophic fungus.</title>
        <authorList>
            <person name="Buettner E."/>
            <person name="Gebauer A.M."/>
            <person name="Hofrichter M."/>
            <person name="Liers C."/>
            <person name="Kellner H."/>
        </authorList>
    </citation>
    <scope>NUCLEOTIDE SEQUENCE [LARGE SCALE GENOMIC DNA]</scope>
    <source>
        <strain evidence="2 3">DSM 105466</strain>
    </source>
</reference>
<name>A0A3E2H0I1_SCYLI</name>
<feature type="region of interest" description="Disordered" evidence="1">
    <location>
        <begin position="1"/>
        <end position="91"/>
    </location>
</feature>
<feature type="non-terminal residue" evidence="2">
    <location>
        <position position="1"/>
    </location>
</feature>
<dbReference type="EMBL" id="NCSJ02000234">
    <property type="protein sequence ID" value="RFU26895.1"/>
    <property type="molecule type" value="Genomic_DNA"/>
</dbReference>
<feature type="compositionally biased region" description="Polar residues" evidence="1">
    <location>
        <begin position="1"/>
        <end position="27"/>
    </location>
</feature>
<dbReference type="AlphaFoldDB" id="A0A3E2H0I1"/>
<feature type="compositionally biased region" description="Low complexity" evidence="1">
    <location>
        <begin position="53"/>
        <end position="67"/>
    </location>
</feature>
<accession>A0A3E2H0I1</accession>
<evidence type="ECO:0000313" key="3">
    <source>
        <dbReference type="Proteomes" id="UP000258309"/>
    </source>
</evidence>
<feature type="non-terminal residue" evidence="2">
    <location>
        <position position="100"/>
    </location>
</feature>
<protein>
    <submittedName>
        <fullName evidence="2">Uncharacterized protein</fullName>
    </submittedName>
</protein>
<evidence type="ECO:0000313" key="2">
    <source>
        <dbReference type="EMBL" id="RFU26895.1"/>
    </source>
</evidence>
<keyword evidence="3" id="KW-1185">Reference proteome</keyword>
<gene>
    <name evidence="2" type="ORF">B7463_g9437</name>
</gene>
<dbReference type="OrthoDB" id="3560382at2759"/>
<evidence type="ECO:0000256" key="1">
    <source>
        <dbReference type="SAM" id="MobiDB-lite"/>
    </source>
</evidence>
<comment type="caution">
    <text evidence="2">The sequence shown here is derived from an EMBL/GenBank/DDBJ whole genome shotgun (WGS) entry which is preliminary data.</text>
</comment>
<proteinExistence type="predicted"/>